<keyword evidence="1" id="KW-1133">Transmembrane helix</keyword>
<proteinExistence type="predicted"/>
<dbReference type="EMBL" id="BSPD01000091">
    <property type="protein sequence ID" value="GLS27841.1"/>
    <property type="molecule type" value="Genomic_DNA"/>
</dbReference>
<name>A0AA37T8Z2_9GAMM</name>
<reference evidence="2 3" key="1">
    <citation type="journal article" date="2014" name="Int. J. Syst. Evol. Microbiol.">
        <title>Complete genome sequence of Corynebacterium casei LMG S-19264T (=DSM 44701T), isolated from a smear-ripened cheese.</title>
        <authorList>
            <consortium name="US DOE Joint Genome Institute (JGI-PGF)"/>
            <person name="Walter F."/>
            <person name="Albersmeier A."/>
            <person name="Kalinowski J."/>
            <person name="Ruckert C."/>
        </authorList>
    </citation>
    <scope>NUCLEOTIDE SEQUENCE [LARGE SCALE GENOMIC DNA]</scope>
    <source>
        <strain evidence="2 3">NBRC 110095</strain>
    </source>
</reference>
<gene>
    <name evidence="2" type="ORF">GCM10007877_35600</name>
</gene>
<evidence type="ECO:0000313" key="2">
    <source>
        <dbReference type="EMBL" id="GLS27841.1"/>
    </source>
</evidence>
<keyword evidence="3" id="KW-1185">Reference proteome</keyword>
<keyword evidence="1" id="KW-0812">Transmembrane</keyword>
<evidence type="ECO:0000313" key="3">
    <source>
        <dbReference type="Proteomes" id="UP001156870"/>
    </source>
</evidence>
<accession>A0AA37T8Z2</accession>
<feature type="transmembrane region" description="Helical" evidence="1">
    <location>
        <begin position="578"/>
        <end position="601"/>
    </location>
</feature>
<dbReference type="Proteomes" id="UP001156870">
    <property type="component" value="Unassembled WGS sequence"/>
</dbReference>
<protein>
    <submittedName>
        <fullName evidence="2">Uncharacterized protein</fullName>
    </submittedName>
</protein>
<organism evidence="2 3">
    <name type="scientific">Marinibactrum halimedae</name>
    <dbReference type="NCBI Taxonomy" id="1444977"/>
    <lineage>
        <taxon>Bacteria</taxon>
        <taxon>Pseudomonadati</taxon>
        <taxon>Pseudomonadota</taxon>
        <taxon>Gammaproteobacteria</taxon>
        <taxon>Cellvibrionales</taxon>
        <taxon>Cellvibrionaceae</taxon>
        <taxon>Marinibactrum</taxon>
    </lineage>
</organism>
<comment type="caution">
    <text evidence="2">The sequence shown here is derived from an EMBL/GenBank/DDBJ whole genome shotgun (WGS) entry which is preliminary data.</text>
</comment>
<sequence>MFGEAMTQLHAVRLKAPYFSHENTHTDAYANSALLRYLDADFINRFRQQIQQGQLNSTDTQAWLAEEQHSVHDQKPVLRLPSHRAFHVVCCEAVCHRFGEPALDPARITSAGFVIRRKDGGQEKAWIIEDGESLGWLPAPTSFRDPDLDRRLCPNGVVHARADKPAYSGEATHPLHPLDAYDEQGKRHTLLFGYLPLGGFYYERNSLAAIDGPSLSQTQDYVARALPWPFGYRNGKGQPWLSQHDKPIVKGVPSQGMFELLRLLVTRYHLGERRLEESHLGQTPPQKPNAGLEAIATRLNFIEHRFFEQRVLGATSFGFQTTFGFQTPLGFQSPFGVQPNPFLHSSFQLLTPAERLHAQQRQYRAQLFQRHKVFQTYSLLAYLQGCFRAKENPLVPWIVTQEARLATNPNAVLTPLPSVESMNMTAFTLSMTASDADELRHELNQRYRTQTLANAKEIPLPKFGQRAEDVFEVVPFVRALNDGGKEQIYWAEREARSLAFRVAAPFDPEASRPSLIQMPSLRDLKRGLAKGASFLTPGDTFDMVNSLNTKDGIGPDLVKDTQNAGLGLQWICSFSLPVVTLVAMILLMIMVMILNIVFFWLPWVRVCLPFPKIGK</sequence>
<keyword evidence="1" id="KW-0472">Membrane</keyword>
<evidence type="ECO:0000256" key="1">
    <source>
        <dbReference type="SAM" id="Phobius"/>
    </source>
</evidence>
<dbReference type="AlphaFoldDB" id="A0AA37T8Z2"/>